<dbReference type="SUPFAM" id="SSF52172">
    <property type="entry name" value="CheY-like"/>
    <property type="match status" value="1"/>
</dbReference>
<feature type="modified residue" description="4-aspartylphosphate" evidence="11">
    <location>
        <position position="57"/>
    </location>
</feature>
<keyword evidence="10" id="KW-0804">Transcription</keyword>
<comment type="caution">
    <text evidence="14">The sequence shown here is derived from an EMBL/GenBank/DDBJ whole genome shotgun (WGS) entry which is preliminary data.</text>
</comment>
<gene>
    <name evidence="14" type="ORF">HCU73_17770</name>
</gene>
<dbReference type="SUPFAM" id="SSF46689">
    <property type="entry name" value="Homeodomain-like"/>
    <property type="match status" value="1"/>
</dbReference>
<dbReference type="Pfam" id="PF02954">
    <property type="entry name" value="HTH_8"/>
    <property type="match status" value="1"/>
</dbReference>
<dbReference type="SMART" id="SM00382">
    <property type="entry name" value="AAA"/>
    <property type="match status" value="1"/>
</dbReference>
<dbReference type="FunFam" id="3.40.50.300:FF:000006">
    <property type="entry name" value="DNA-binding transcriptional regulator NtrC"/>
    <property type="match status" value="1"/>
</dbReference>
<dbReference type="PROSITE" id="PS50045">
    <property type="entry name" value="SIGMA54_INTERACT_4"/>
    <property type="match status" value="1"/>
</dbReference>
<evidence type="ECO:0000313" key="15">
    <source>
        <dbReference type="Proteomes" id="UP000526408"/>
    </source>
</evidence>
<dbReference type="Pfam" id="PF00072">
    <property type="entry name" value="Response_reg"/>
    <property type="match status" value="1"/>
</dbReference>
<dbReference type="Gene3D" id="3.40.50.300">
    <property type="entry name" value="P-loop containing nucleotide triphosphate hydrolases"/>
    <property type="match status" value="1"/>
</dbReference>
<dbReference type="GO" id="GO:0043565">
    <property type="term" value="F:sequence-specific DNA binding"/>
    <property type="evidence" value="ECO:0007669"/>
    <property type="project" value="InterPro"/>
</dbReference>
<accession>A0A7X6H1X9</accession>
<name>A0A7X6H1X9_9RHOB</name>
<comment type="subunit">
    <text evidence="2">Interacts with sigma-54.</text>
</comment>
<dbReference type="PROSITE" id="PS00688">
    <property type="entry name" value="SIGMA54_INTERACT_3"/>
    <property type="match status" value="1"/>
</dbReference>
<dbReference type="InterPro" id="IPR009057">
    <property type="entry name" value="Homeodomain-like_sf"/>
</dbReference>
<dbReference type="EMBL" id="JAAZQQ010000007">
    <property type="protein sequence ID" value="NKX46445.1"/>
    <property type="molecule type" value="Genomic_DNA"/>
</dbReference>
<evidence type="ECO:0000259" key="12">
    <source>
        <dbReference type="PROSITE" id="PS50045"/>
    </source>
</evidence>
<dbReference type="Pfam" id="PF25601">
    <property type="entry name" value="AAA_lid_14"/>
    <property type="match status" value="1"/>
</dbReference>
<evidence type="ECO:0000256" key="8">
    <source>
        <dbReference type="ARBA" id="ARBA00023015"/>
    </source>
</evidence>
<sequence>MTDAAPCPVLFVDDEAPLRHAATQALMLADLDAIPCATAAEALARLDRDFPGILVTDIRMPGMDGLMLMAEALTLDPELPVILITGHGDVELAVQSMRDGAYDFLEKPYAPARLVEAVRRAQDKRRLTLENRRLRARADGGGDPIAARLLGASEAMTRVRAELRAVAGTEADVLIEGETGTGKEVAARALHAASARGERPFIAVNCAALPAELIESELFGHEAGAFPGATRARYGKFEHARGGTLFLDEIDSLPMALQGKLLRVIEDRAVTRLGSNDPVALDLRIVAASKRDLAAAARDGAFRPDLLYRLNVVTLRLPPLSARREDIPALFLSLLDAAAARAGRPVPPVPGAVLSALTARDWPGNVRELRNAAERMALGLETGLAAPAAGPDGALAAQMAAHEKALIAAALAANGGSLKATYEALGLSRKALYEKMQKHGLSRDSFRED</sequence>
<dbReference type="GO" id="GO:0006355">
    <property type="term" value="P:regulation of DNA-templated transcription"/>
    <property type="evidence" value="ECO:0007669"/>
    <property type="project" value="InterPro"/>
</dbReference>
<dbReference type="InterPro" id="IPR027417">
    <property type="entry name" value="P-loop_NTPase"/>
</dbReference>
<dbReference type="CDD" id="cd17549">
    <property type="entry name" value="REC_DctD-like"/>
    <property type="match status" value="1"/>
</dbReference>
<keyword evidence="6" id="KW-0067">ATP-binding</keyword>
<dbReference type="GO" id="GO:0000160">
    <property type="term" value="P:phosphorelay signal transduction system"/>
    <property type="evidence" value="ECO:0007669"/>
    <property type="project" value="UniProtKB-KW"/>
</dbReference>
<dbReference type="Gene3D" id="3.40.50.2300">
    <property type="match status" value="1"/>
</dbReference>
<proteinExistence type="predicted"/>
<dbReference type="InterPro" id="IPR011006">
    <property type="entry name" value="CheY-like_superfamily"/>
</dbReference>
<evidence type="ECO:0000256" key="5">
    <source>
        <dbReference type="ARBA" id="ARBA00022741"/>
    </source>
</evidence>
<dbReference type="Gene3D" id="1.10.10.60">
    <property type="entry name" value="Homeodomain-like"/>
    <property type="match status" value="1"/>
</dbReference>
<organism evidence="14 15">
    <name type="scientific">Roseicyclus persicicus</name>
    <dbReference type="NCBI Taxonomy" id="2650661"/>
    <lineage>
        <taxon>Bacteria</taxon>
        <taxon>Pseudomonadati</taxon>
        <taxon>Pseudomonadota</taxon>
        <taxon>Alphaproteobacteria</taxon>
        <taxon>Rhodobacterales</taxon>
        <taxon>Roseobacteraceae</taxon>
        <taxon>Roseicyclus</taxon>
    </lineage>
</organism>
<dbReference type="Pfam" id="PF00158">
    <property type="entry name" value="Sigma54_activat"/>
    <property type="match status" value="1"/>
</dbReference>
<evidence type="ECO:0000256" key="10">
    <source>
        <dbReference type="ARBA" id="ARBA00023163"/>
    </source>
</evidence>
<dbReference type="InterPro" id="IPR058031">
    <property type="entry name" value="AAA_lid_NorR"/>
</dbReference>
<dbReference type="PANTHER" id="PTHR32071:SF57">
    <property type="entry name" value="C4-DICARBOXYLATE TRANSPORT TRANSCRIPTIONAL REGULATORY PROTEIN DCTD"/>
    <property type="match status" value="1"/>
</dbReference>
<keyword evidence="7" id="KW-0902">Two-component regulatory system</keyword>
<reference evidence="14 15" key="1">
    <citation type="submission" date="2020-04" db="EMBL/GenBank/DDBJ databases">
        <authorList>
            <person name="Yoon J."/>
        </authorList>
    </citation>
    <scope>NUCLEOTIDE SEQUENCE [LARGE SCALE GENOMIC DNA]</scope>
    <source>
        <strain evidence="14 15">KMU-115</strain>
    </source>
</reference>
<dbReference type="InterPro" id="IPR003593">
    <property type="entry name" value="AAA+_ATPase"/>
</dbReference>
<feature type="domain" description="Response regulatory" evidence="13">
    <location>
        <begin position="8"/>
        <end position="122"/>
    </location>
</feature>
<dbReference type="PROSITE" id="PS50110">
    <property type="entry name" value="RESPONSE_REGULATORY"/>
    <property type="match status" value="1"/>
</dbReference>
<dbReference type="Proteomes" id="UP000526408">
    <property type="component" value="Unassembled WGS sequence"/>
</dbReference>
<keyword evidence="15" id="KW-1185">Reference proteome</keyword>
<evidence type="ECO:0000256" key="7">
    <source>
        <dbReference type="ARBA" id="ARBA00023012"/>
    </source>
</evidence>
<dbReference type="Gene3D" id="1.10.8.60">
    <property type="match status" value="1"/>
</dbReference>
<comment type="function">
    <text evidence="1">Required for activation of most nif operons, which are directly involved in nitrogen fixation.</text>
</comment>
<keyword evidence="9" id="KW-0010">Activator</keyword>
<evidence type="ECO:0000256" key="2">
    <source>
        <dbReference type="ARBA" id="ARBA00011135"/>
    </source>
</evidence>
<dbReference type="InterPro" id="IPR025944">
    <property type="entry name" value="Sigma_54_int_dom_CS"/>
</dbReference>
<dbReference type="AlphaFoldDB" id="A0A7X6H1X9"/>
<evidence type="ECO:0000256" key="6">
    <source>
        <dbReference type="ARBA" id="ARBA00022840"/>
    </source>
</evidence>
<evidence type="ECO:0000256" key="11">
    <source>
        <dbReference type="PROSITE-ProRule" id="PRU00169"/>
    </source>
</evidence>
<dbReference type="InterPro" id="IPR002078">
    <property type="entry name" value="Sigma_54_int"/>
</dbReference>
<evidence type="ECO:0000256" key="1">
    <source>
        <dbReference type="ARBA" id="ARBA00002167"/>
    </source>
</evidence>
<dbReference type="SMART" id="SM00448">
    <property type="entry name" value="REC"/>
    <property type="match status" value="1"/>
</dbReference>
<evidence type="ECO:0000256" key="4">
    <source>
        <dbReference type="ARBA" id="ARBA00022553"/>
    </source>
</evidence>
<evidence type="ECO:0000259" key="13">
    <source>
        <dbReference type="PROSITE" id="PS50110"/>
    </source>
</evidence>
<evidence type="ECO:0000256" key="3">
    <source>
        <dbReference type="ARBA" id="ARBA00015308"/>
    </source>
</evidence>
<evidence type="ECO:0000256" key="9">
    <source>
        <dbReference type="ARBA" id="ARBA00023159"/>
    </source>
</evidence>
<dbReference type="FunFam" id="3.40.50.2300:FF:000018">
    <property type="entry name" value="DNA-binding transcriptional regulator NtrC"/>
    <property type="match status" value="1"/>
</dbReference>
<dbReference type="PANTHER" id="PTHR32071">
    <property type="entry name" value="TRANSCRIPTIONAL REGULATORY PROTEIN"/>
    <property type="match status" value="1"/>
</dbReference>
<dbReference type="SUPFAM" id="SSF52540">
    <property type="entry name" value="P-loop containing nucleoside triphosphate hydrolases"/>
    <property type="match status" value="1"/>
</dbReference>
<feature type="domain" description="Sigma-54 factor interaction" evidence="12">
    <location>
        <begin position="149"/>
        <end position="378"/>
    </location>
</feature>
<protein>
    <recommendedName>
        <fullName evidence="3">Nif-specific regulatory protein</fullName>
    </recommendedName>
</protein>
<keyword evidence="8" id="KW-0805">Transcription regulation</keyword>
<dbReference type="GO" id="GO:0005524">
    <property type="term" value="F:ATP binding"/>
    <property type="evidence" value="ECO:0007669"/>
    <property type="project" value="UniProtKB-KW"/>
</dbReference>
<keyword evidence="4 11" id="KW-0597">Phosphoprotein</keyword>
<keyword evidence="5" id="KW-0547">Nucleotide-binding</keyword>
<dbReference type="CDD" id="cd00009">
    <property type="entry name" value="AAA"/>
    <property type="match status" value="1"/>
</dbReference>
<dbReference type="InterPro" id="IPR001789">
    <property type="entry name" value="Sig_transdc_resp-reg_receiver"/>
</dbReference>
<dbReference type="RefSeq" id="WP_168624830.1">
    <property type="nucleotide sequence ID" value="NZ_JAAZQQ010000007.1"/>
</dbReference>
<evidence type="ECO:0000313" key="14">
    <source>
        <dbReference type="EMBL" id="NKX46445.1"/>
    </source>
</evidence>
<dbReference type="InterPro" id="IPR002197">
    <property type="entry name" value="HTH_Fis"/>
</dbReference>